<feature type="region of interest" description="Disordered" evidence="1">
    <location>
        <begin position="318"/>
        <end position="377"/>
    </location>
</feature>
<evidence type="ECO:0000313" key="3">
    <source>
        <dbReference type="Proteomes" id="UP001165082"/>
    </source>
</evidence>
<gene>
    <name evidence="2" type="ORF">TrRE_jg2962</name>
</gene>
<feature type="compositionally biased region" description="Basic and acidic residues" evidence="1">
    <location>
        <begin position="356"/>
        <end position="368"/>
    </location>
</feature>
<reference evidence="2" key="1">
    <citation type="submission" date="2022-07" db="EMBL/GenBank/DDBJ databases">
        <title>Genome analysis of Parmales, a sister group of diatoms, reveals the evolutionary specialization of diatoms from phago-mixotrophs to photoautotrophs.</title>
        <authorList>
            <person name="Ban H."/>
            <person name="Sato S."/>
            <person name="Yoshikawa S."/>
            <person name="Kazumasa Y."/>
            <person name="Nakamura Y."/>
            <person name="Ichinomiya M."/>
            <person name="Saitoh K."/>
            <person name="Sato N."/>
            <person name="Blanc-Mathieu R."/>
            <person name="Endo H."/>
            <person name="Kuwata A."/>
            <person name="Ogata H."/>
        </authorList>
    </citation>
    <scope>NUCLEOTIDE SEQUENCE</scope>
</reference>
<protein>
    <submittedName>
        <fullName evidence="2">Uncharacterized protein</fullName>
    </submittedName>
</protein>
<dbReference type="OrthoDB" id="10568104at2759"/>
<sequence>MYFAIKSDDPNPYTKGTSYSYRVKKCTGKSGYEASMLQSESEVTPSPSDSPYGLRPDDHQQRQHMMLLSAPSDAAHPELEGLMINRVLTRGVILRTVPQKVGKPYFFVGNLPGARPWGRDVILYTSEIRPDHRDLVKDRSVVQFFLKRGKQKDSYEAARCTFVDSAQHEPRRDDRRGQDALSERFGGDRRDRHQGGEGREGHHSGEGMDYYDPGRKRKDRFSPPHGARYSESHWDSPPRQREPRRSFEHENPHPRNDSYNVLIPDLMKGDIVEVLAVSEGRYPPQWQPPHRTGWVRVKKGYVSVWVPDYILVNVPRSAERKRGKAQKPPSAKKKAPKKAQKKAVVKNGKPNPANMKKVEKKLESRNMRDTSPSPTLS</sequence>
<feature type="compositionally biased region" description="Basic residues" evidence="1">
    <location>
        <begin position="319"/>
        <end position="344"/>
    </location>
</feature>
<dbReference type="Proteomes" id="UP001165082">
    <property type="component" value="Unassembled WGS sequence"/>
</dbReference>
<proteinExistence type="predicted"/>
<evidence type="ECO:0000256" key="1">
    <source>
        <dbReference type="SAM" id="MobiDB-lite"/>
    </source>
</evidence>
<organism evidence="2 3">
    <name type="scientific">Triparma retinervis</name>
    <dbReference type="NCBI Taxonomy" id="2557542"/>
    <lineage>
        <taxon>Eukaryota</taxon>
        <taxon>Sar</taxon>
        <taxon>Stramenopiles</taxon>
        <taxon>Ochrophyta</taxon>
        <taxon>Bolidophyceae</taxon>
        <taxon>Parmales</taxon>
        <taxon>Triparmaceae</taxon>
        <taxon>Triparma</taxon>
    </lineage>
</organism>
<feature type="compositionally biased region" description="Basic and acidic residues" evidence="1">
    <location>
        <begin position="166"/>
        <end position="206"/>
    </location>
</feature>
<feature type="compositionally biased region" description="Polar residues" evidence="1">
    <location>
        <begin position="36"/>
        <end position="49"/>
    </location>
</feature>
<comment type="caution">
    <text evidence="2">The sequence shown here is derived from an EMBL/GenBank/DDBJ whole genome shotgun (WGS) entry which is preliminary data.</text>
</comment>
<feature type="region of interest" description="Disordered" evidence="1">
    <location>
        <begin position="166"/>
        <end position="261"/>
    </location>
</feature>
<accession>A0A9W7AZY1</accession>
<dbReference type="EMBL" id="BRXZ01001707">
    <property type="protein sequence ID" value="GMH77005.1"/>
    <property type="molecule type" value="Genomic_DNA"/>
</dbReference>
<dbReference type="AlphaFoldDB" id="A0A9W7AZY1"/>
<keyword evidence="3" id="KW-1185">Reference proteome</keyword>
<name>A0A9W7AZY1_9STRA</name>
<feature type="compositionally biased region" description="Basic and acidic residues" evidence="1">
    <location>
        <begin position="228"/>
        <end position="256"/>
    </location>
</feature>
<feature type="region of interest" description="Disordered" evidence="1">
    <location>
        <begin position="34"/>
        <end position="57"/>
    </location>
</feature>
<evidence type="ECO:0000313" key="2">
    <source>
        <dbReference type="EMBL" id="GMH77005.1"/>
    </source>
</evidence>